<sequence>MPISVHPLGYYHDANDHRMLYSSPLRLNPWLDMTGCATMIAPLSELVKDTAVSAVRVTSRPAEYEIKVGIHLRKWSENGTPAFFESEESWRRTLVSETPITKLEIQTGMTISNEEGLNLGDLDLAWEALGMLAPEEAVVTLSVVAPPTWVLCDSSDDYESLTTCYVDT</sequence>
<dbReference type="AlphaFoldDB" id="A0A139HBV1"/>
<accession>A0A139HBV1</accession>
<dbReference type="Proteomes" id="UP000070133">
    <property type="component" value="Unassembled WGS sequence"/>
</dbReference>
<comment type="caution">
    <text evidence="1">The sequence shown here is derived from an EMBL/GenBank/DDBJ whole genome shotgun (WGS) entry which is preliminary data.</text>
</comment>
<organism evidence="1 2">
    <name type="scientific">Pseudocercospora eumusae</name>
    <dbReference type="NCBI Taxonomy" id="321146"/>
    <lineage>
        <taxon>Eukaryota</taxon>
        <taxon>Fungi</taxon>
        <taxon>Dikarya</taxon>
        <taxon>Ascomycota</taxon>
        <taxon>Pezizomycotina</taxon>
        <taxon>Dothideomycetes</taxon>
        <taxon>Dothideomycetidae</taxon>
        <taxon>Mycosphaerellales</taxon>
        <taxon>Mycosphaerellaceae</taxon>
        <taxon>Pseudocercospora</taxon>
    </lineage>
</organism>
<name>A0A139HBV1_9PEZI</name>
<proteinExistence type="predicted"/>
<protein>
    <submittedName>
        <fullName evidence="1">Uncharacterized protein</fullName>
    </submittedName>
</protein>
<evidence type="ECO:0000313" key="1">
    <source>
        <dbReference type="EMBL" id="KXS99934.1"/>
    </source>
</evidence>
<reference evidence="1 2" key="1">
    <citation type="submission" date="2015-07" db="EMBL/GenBank/DDBJ databases">
        <title>Comparative genomics of the Sigatoka disease complex on banana suggests a link between parallel evolutionary changes in Pseudocercospora fijiensis and Pseudocercospora eumusae and increased virulence on the banana host.</title>
        <authorList>
            <person name="Chang T.-C."/>
            <person name="Salvucci A."/>
            <person name="Crous P.W."/>
            <person name="Stergiopoulos I."/>
        </authorList>
    </citation>
    <scope>NUCLEOTIDE SEQUENCE [LARGE SCALE GENOMIC DNA]</scope>
    <source>
        <strain evidence="1 2">CBS 114824</strain>
    </source>
</reference>
<keyword evidence="2" id="KW-1185">Reference proteome</keyword>
<dbReference type="OrthoDB" id="3800738at2759"/>
<dbReference type="EMBL" id="LFZN01000083">
    <property type="protein sequence ID" value="KXS99934.1"/>
    <property type="molecule type" value="Genomic_DNA"/>
</dbReference>
<gene>
    <name evidence="1" type="ORF">AC578_922</name>
</gene>
<dbReference type="STRING" id="321146.A0A139HBV1"/>
<evidence type="ECO:0000313" key="2">
    <source>
        <dbReference type="Proteomes" id="UP000070133"/>
    </source>
</evidence>